<keyword evidence="2" id="KW-1185">Reference proteome</keyword>
<gene>
    <name evidence="1" type="ORF">LTS18_010664</name>
</gene>
<evidence type="ECO:0000313" key="2">
    <source>
        <dbReference type="Proteomes" id="UP001186974"/>
    </source>
</evidence>
<evidence type="ECO:0000313" key="1">
    <source>
        <dbReference type="EMBL" id="KAK3082247.1"/>
    </source>
</evidence>
<accession>A0ACC3DZY5</accession>
<sequence length="615" mass="65575">MHCSLTSILTVYLSTSCAVASVVNQYGGYHKLSGSSFGVPGKNAAFDYVVIGSGLAGSVVASRLAEDPSVSVAVVEAGSFPEISNGNLSQIPYYSTDYVSADPDDWQPLIDWGLVSAPQPQIANRRIHYAQGKCIGGSSARNQLIYHRGTRGSYDLWAQEVGDEAFAWNNILPYFEKSVNFSGPDMRFRAANSTPGFQASAYKPSGGPLHVSFLKFANAIASYAHFAFGSVGMPEAPDFSSGILNGYNYFPFTVDPKTSLRSSSETSFLSDAFANTSLRMYQSTQATKILSDCNKTATGVEVNTQGFKYTLSARKEVILSAGAMHSPQLLMLSGIGPASTLSQHNISVVADRPGVGQHMHDSANIGGVKYEVNVPTLSVLNEPAVLAETTINYLNNGSGPLSNSGGDFVGWTKFPNRTALGAVADAQLAQWPADWPEIELVVSSAASTLTADSGTSNIGTIGALLVATTSRGNVTIRSNNIADQPVISMNWLLSETDQRLAVETYKYVRAIWQGFPDSLRLGEEIAPGLNVTTDAQILNYIRTKGVSAIHHASSTCRMGLRNDSMSVVDSRGKVIGVEGLRVIDSSSFRFTPPGHTQGATYAHAELLVDVVKKGL</sequence>
<comment type="caution">
    <text evidence="1">The sequence shown here is derived from an EMBL/GenBank/DDBJ whole genome shotgun (WGS) entry which is preliminary data.</text>
</comment>
<dbReference type="Proteomes" id="UP001186974">
    <property type="component" value="Unassembled WGS sequence"/>
</dbReference>
<name>A0ACC3DZY5_9PEZI</name>
<reference evidence="1" key="1">
    <citation type="submission" date="2024-09" db="EMBL/GenBank/DDBJ databases">
        <title>Black Yeasts Isolated from many extreme environments.</title>
        <authorList>
            <person name="Coleine C."/>
            <person name="Stajich J.E."/>
            <person name="Selbmann L."/>
        </authorList>
    </citation>
    <scope>NUCLEOTIDE SEQUENCE</scope>
    <source>
        <strain evidence="1">CCFEE 5737</strain>
    </source>
</reference>
<dbReference type="EMBL" id="JAWDJW010000003">
    <property type="protein sequence ID" value="KAK3082247.1"/>
    <property type="molecule type" value="Genomic_DNA"/>
</dbReference>
<protein>
    <submittedName>
        <fullName evidence="1">Uncharacterized protein</fullName>
    </submittedName>
</protein>
<proteinExistence type="predicted"/>
<organism evidence="1 2">
    <name type="scientific">Coniosporium uncinatum</name>
    <dbReference type="NCBI Taxonomy" id="93489"/>
    <lineage>
        <taxon>Eukaryota</taxon>
        <taxon>Fungi</taxon>
        <taxon>Dikarya</taxon>
        <taxon>Ascomycota</taxon>
        <taxon>Pezizomycotina</taxon>
        <taxon>Dothideomycetes</taxon>
        <taxon>Dothideomycetes incertae sedis</taxon>
        <taxon>Coniosporium</taxon>
    </lineage>
</organism>